<feature type="transmembrane region" description="Helical" evidence="5">
    <location>
        <begin position="231"/>
        <end position="250"/>
    </location>
</feature>
<evidence type="ECO:0000256" key="3">
    <source>
        <dbReference type="ARBA" id="ARBA00022989"/>
    </source>
</evidence>
<accession>A0A2W2AAT7</accession>
<feature type="transmembrane region" description="Helical" evidence="5">
    <location>
        <begin position="186"/>
        <end position="202"/>
    </location>
</feature>
<keyword evidence="3 5" id="KW-1133">Transmembrane helix</keyword>
<feature type="transmembrane region" description="Helical" evidence="5">
    <location>
        <begin position="406"/>
        <end position="424"/>
    </location>
</feature>
<evidence type="ECO:0000256" key="2">
    <source>
        <dbReference type="ARBA" id="ARBA00022692"/>
    </source>
</evidence>
<dbReference type="OrthoDB" id="1631746at2"/>
<dbReference type="PANTHER" id="PTHR37422">
    <property type="entry name" value="TEICHURONIC ACID BIOSYNTHESIS PROTEIN TUAE"/>
    <property type="match status" value="1"/>
</dbReference>
<feature type="transmembrane region" description="Helical" evidence="5">
    <location>
        <begin position="12"/>
        <end position="41"/>
    </location>
</feature>
<proteinExistence type="predicted"/>
<gene>
    <name evidence="7" type="ORF">DN068_13640</name>
</gene>
<feature type="transmembrane region" description="Helical" evidence="5">
    <location>
        <begin position="156"/>
        <end position="174"/>
    </location>
</feature>
<evidence type="ECO:0000256" key="5">
    <source>
        <dbReference type="SAM" id="Phobius"/>
    </source>
</evidence>
<feature type="transmembrane region" description="Helical" evidence="5">
    <location>
        <begin position="352"/>
        <end position="374"/>
    </location>
</feature>
<dbReference type="Pfam" id="PF04932">
    <property type="entry name" value="Wzy_C"/>
    <property type="match status" value="1"/>
</dbReference>
<feature type="domain" description="O-antigen ligase-related" evidence="6">
    <location>
        <begin position="191"/>
        <end position="364"/>
    </location>
</feature>
<comment type="caution">
    <text evidence="7">The sequence shown here is derived from an EMBL/GenBank/DDBJ whole genome shotgun (WGS) entry which is preliminary data.</text>
</comment>
<organism evidence="7 8">
    <name type="scientific">Taibaiella soli</name>
    <dbReference type="NCBI Taxonomy" id="1649169"/>
    <lineage>
        <taxon>Bacteria</taxon>
        <taxon>Pseudomonadati</taxon>
        <taxon>Bacteroidota</taxon>
        <taxon>Chitinophagia</taxon>
        <taxon>Chitinophagales</taxon>
        <taxon>Chitinophagaceae</taxon>
        <taxon>Taibaiella</taxon>
    </lineage>
</organism>
<dbReference type="InterPro" id="IPR051533">
    <property type="entry name" value="WaaL-like"/>
</dbReference>
<dbReference type="EMBL" id="QKTW01000018">
    <property type="protein sequence ID" value="PZF72391.1"/>
    <property type="molecule type" value="Genomic_DNA"/>
</dbReference>
<evidence type="ECO:0000313" key="7">
    <source>
        <dbReference type="EMBL" id="PZF72391.1"/>
    </source>
</evidence>
<dbReference type="PANTHER" id="PTHR37422:SF17">
    <property type="entry name" value="O-ANTIGEN LIGASE"/>
    <property type="match status" value="1"/>
</dbReference>
<keyword evidence="8" id="KW-1185">Reference proteome</keyword>
<dbReference type="AlphaFoldDB" id="A0A2W2AAT7"/>
<comment type="subcellular location">
    <subcellularLocation>
        <location evidence="1">Membrane</location>
        <topology evidence="1">Multi-pass membrane protein</topology>
    </subcellularLocation>
</comment>
<feature type="transmembrane region" description="Helical" evidence="5">
    <location>
        <begin position="113"/>
        <end position="136"/>
    </location>
</feature>
<keyword evidence="4 5" id="KW-0472">Membrane</keyword>
<feature type="transmembrane region" description="Helical" evidence="5">
    <location>
        <begin position="208"/>
        <end position="224"/>
    </location>
</feature>
<keyword evidence="2 5" id="KW-0812">Transmembrane</keyword>
<dbReference type="Proteomes" id="UP000248745">
    <property type="component" value="Unassembled WGS sequence"/>
</dbReference>
<feature type="transmembrane region" description="Helical" evidence="5">
    <location>
        <begin position="53"/>
        <end position="73"/>
    </location>
</feature>
<evidence type="ECO:0000256" key="4">
    <source>
        <dbReference type="ARBA" id="ARBA00023136"/>
    </source>
</evidence>
<sequence>MHRTRWRPQFYLISLCVLAFAISMPFIYGSISVIFVALAWIVSGDFPQKLRRLISFGAIVWILYYILHAISYAYSTDKGESAFDLQSKMSFVLLPLCIVAGDQLNGEKLEKIFLSYVLGITASAIYCMGKAVFLYRHTHNVNYFFYHTLVKGLETNAVYIAWFAILSLFMLLFFNWSKFFKGKNAIWRWLLFALQMVFFILLSSRLLIVLFFVLIIPAGYAVYFKVKKISFFKMAVAVVTIVAIAISIFFTGNPINQRYKDIEKNNFSQLFKSDYTDKTLEFNNLTIRVFVWRVALQNIKEKDLWLTGCGNGSVHDIQNKKMKDLGLSAFQKPHPETALYNMNLHNMYLQSLLMLGIPGLLCFLAIVIVPFFCFKKIENKTVFVLFQIVSALFMLQEAALQTQAGIIYFTFFSQIFWNLYYPTVKNRSKLARINSM</sequence>
<reference evidence="7 8" key="1">
    <citation type="submission" date="2018-06" db="EMBL/GenBank/DDBJ databases">
        <title>Mucibacter soli gen. nov., sp. nov., a new member of the family Chitinophagaceae producing mucin.</title>
        <authorList>
            <person name="Kim M.-K."/>
            <person name="Park S."/>
            <person name="Kim T.-S."/>
            <person name="Joung Y."/>
            <person name="Han J.-H."/>
            <person name="Kim S.B."/>
        </authorList>
    </citation>
    <scope>NUCLEOTIDE SEQUENCE [LARGE SCALE GENOMIC DNA]</scope>
    <source>
        <strain evidence="7 8">R1-15</strain>
    </source>
</reference>
<dbReference type="InterPro" id="IPR007016">
    <property type="entry name" value="O-antigen_ligase-rel_domated"/>
</dbReference>
<dbReference type="GO" id="GO:0016020">
    <property type="term" value="C:membrane"/>
    <property type="evidence" value="ECO:0007669"/>
    <property type="project" value="UniProtKB-SubCell"/>
</dbReference>
<feature type="transmembrane region" description="Helical" evidence="5">
    <location>
        <begin position="381"/>
        <end position="400"/>
    </location>
</feature>
<evidence type="ECO:0000313" key="8">
    <source>
        <dbReference type="Proteomes" id="UP000248745"/>
    </source>
</evidence>
<name>A0A2W2AAT7_9BACT</name>
<protein>
    <recommendedName>
        <fullName evidence="6">O-antigen ligase-related domain-containing protein</fullName>
    </recommendedName>
</protein>
<evidence type="ECO:0000256" key="1">
    <source>
        <dbReference type="ARBA" id="ARBA00004141"/>
    </source>
</evidence>
<evidence type="ECO:0000259" key="6">
    <source>
        <dbReference type="Pfam" id="PF04932"/>
    </source>
</evidence>